<accession>A0A7S3E7R7</accession>
<proteinExistence type="predicted"/>
<gene>
    <name evidence="2" type="ORF">RMAR00112_LOCUS2014</name>
</gene>
<keyword evidence="1" id="KW-0812">Transmembrane</keyword>
<protein>
    <submittedName>
        <fullName evidence="2">Uncharacterized protein</fullName>
    </submittedName>
</protein>
<reference evidence="2" key="1">
    <citation type="submission" date="2021-01" db="EMBL/GenBank/DDBJ databases">
        <authorList>
            <person name="Corre E."/>
            <person name="Pelletier E."/>
            <person name="Niang G."/>
            <person name="Scheremetjew M."/>
            <person name="Finn R."/>
            <person name="Kale V."/>
            <person name="Holt S."/>
            <person name="Cochrane G."/>
            <person name="Meng A."/>
            <person name="Brown T."/>
            <person name="Cohen L."/>
        </authorList>
    </citation>
    <scope>NUCLEOTIDE SEQUENCE</scope>
    <source>
        <strain evidence="2">CCMP 769</strain>
    </source>
</reference>
<organism evidence="2">
    <name type="scientific">Rhodosorus marinus</name>
    <dbReference type="NCBI Taxonomy" id="101924"/>
    <lineage>
        <taxon>Eukaryota</taxon>
        <taxon>Rhodophyta</taxon>
        <taxon>Stylonematophyceae</taxon>
        <taxon>Stylonematales</taxon>
        <taxon>Stylonemataceae</taxon>
        <taxon>Rhodosorus</taxon>
    </lineage>
</organism>
<evidence type="ECO:0000313" key="2">
    <source>
        <dbReference type="EMBL" id="CAE0034072.1"/>
    </source>
</evidence>
<dbReference type="AlphaFoldDB" id="A0A7S3E7R7"/>
<dbReference type="EMBL" id="HBHW01002532">
    <property type="protein sequence ID" value="CAE0034072.1"/>
    <property type="molecule type" value="Transcribed_RNA"/>
</dbReference>
<evidence type="ECO:0000256" key="1">
    <source>
        <dbReference type="SAM" id="Phobius"/>
    </source>
</evidence>
<keyword evidence="1" id="KW-0472">Membrane</keyword>
<sequence>MAFLVSRVHVRRRGGARRSVVCSDRRKWMEVEQNGSSEESRNWKLSMPVRNEVNDLERKEPDQPFDAGLVGNIQDGAGMFNFFILVVSGLAVTCAGVGPAIAKKLLFSSVTLSSVSGLGAFWVSRSMSVGKLPIVNKAIRVSNSESTLGDYVRDVVEKGWSDREDRARGTRRSTAAREQYFPFLSELDVKEIAPSRAKELPTSKMVGDFSDWE</sequence>
<feature type="transmembrane region" description="Helical" evidence="1">
    <location>
        <begin position="79"/>
        <end position="98"/>
    </location>
</feature>
<name>A0A7S3E7R7_9RHOD</name>
<keyword evidence="1" id="KW-1133">Transmembrane helix</keyword>